<feature type="compositionally biased region" description="Low complexity" evidence="2">
    <location>
        <begin position="158"/>
        <end position="180"/>
    </location>
</feature>
<keyword evidence="1" id="KW-0175">Coiled coil</keyword>
<gene>
    <name evidence="3" type="ORF">Cgig2_011355</name>
</gene>
<proteinExistence type="predicted"/>
<accession>A0A9Q1KTQ2</accession>
<feature type="compositionally biased region" description="Basic and acidic residues" evidence="2">
    <location>
        <begin position="74"/>
        <end position="84"/>
    </location>
</feature>
<protein>
    <submittedName>
        <fullName evidence="3">Uncharacterized protein</fullName>
    </submittedName>
</protein>
<evidence type="ECO:0000313" key="3">
    <source>
        <dbReference type="EMBL" id="KAJ8448734.1"/>
    </source>
</evidence>
<feature type="region of interest" description="Disordered" evidence="2">
    <location>
        <begin position="72"/>
        <end position="180"/>
    </location>
</feature>
<dbReference type="AlphaFoldDB" id="A0A9Q1KTQ2"/>
<feature type="coiled-coil region" evidence="1">
    <location>
        <begin position="227"/>
        <end position="254"/>
    </location>
</feature>
<dbReference type="Proteomes" id="UP001153076">
    <property type="component" value="Unassembled WGS sequence"/>
</dbReference>
<sequence length="393" mass="44652">MAQAIESVKGPVKRRSKSGDRESLNWLPKLKFFANNFFFVVTGLLILKNYTKARARLTVFETGDITPEQVVANAERRREEERQRHVTQHAKKAPSLVPHSKKPTVSLPVRKRHRTEEQPGEAVASAHRKWGRRELSDRPLTDQEAGERTPARQEHLAPSKAAGAATKAASSPSPLAPRPSANFIKVDPAAKFSLVLDIVKSRDLATPGASDAPKVTDEEVAMAKVFARGYQRRREKLQADLDARETKKKGLQHQLEKAAPDAVQVKEQGYQQGRFNTLGYLRKVVLTLADEFQDDNYFETYLHYVDERERATAKGRDPEEVEFIPLSTEHEIARDEATNPWKLRPALRRKRSMRMVESPTNVHFCLSYYLIHLYTFSLFFRSNLHFILSASSG</sequence>
<reference evidence="3" key="1">
    <citation type="submission" date="2022-04" db="EMBL/GenBank/DDBJ databases">
        <title>Carnegiea gigantea Genome sequencing and assembly v2.</title>
        <authorList>
            <person name="Copetti D."/>
            <person name="Sanderson M.J."/>
            <person name="Burquez A."/>
            <person name="Wojciechowski M.F."/>
        </authorList>
    </citation>
    <scope>NUCLEOTIDE SEQUENCE</scope>
    <source>
        <strain evidence="3">SGP5-SGP5p</strain>
        <tissue evidence="3">Aerial part</tissue>
    </source>
</reference>
<evidence type="ECO:0000256" key="2">
    <source>
        <dbReference type="SAM" id="MobiDB-lite"/>
    </source>
</evidence>
<feature type="compositionally biased region" description="Basic and acidic residues" evidence="2">
    <location>
        <begin position="132"/>
        <end position="157"/>
    </location>
</feature>
<name>A0A9Q1KTQ2_9CARY</name>
<evidence type="ECO:0000313" key="4">
    <source>
        <dbReference type="Proteomes" id="UP001153076"/>
    </source>
</evidence>
<comment type="caution">
    <text evidence="3">The sequence shown here is derived from an EMBL/GenBank/DDBJ whole genome shotgun (WGS) entry which is preliminary data.</text>
</comment>
<feature type="region of interest" description="Disordered" evidence="2">
    <location>
        <begin position="1"/>
        <end position="20"/>
    </location>
</feature>
<dbReference type="EMBL" id="JAKOGI010000027">
    <property type="protein sequence ID" value="KAJ8448734.1"/>
    <property type="molecule type" value="Genomic_DNA"/>
</dbReference>
<organism evidence="3 4">
    <name type="scientific">Carnegiea gigantea</name>
    <dbReference type="NCBI Taxonomy" id="171969"/>
    <lineage>
        <taxon>Eukaryota</taxon>
        <taxon>Viridiplantae</taxon>
        <taxon>Streptophyta</taxon>
        <taxon>Embryophyta</taxon>
        <taxon>Tracheophyta</taxon>
        <taxon>Spermatophyta</taxon>
        <taxon>Magnoliopsida</taxon>
        <taxon>eudicotyledons</taxon>
        <taxon>Gunneridae</taxon>
        <taxon>Pentapetalae</taxon>
        <taxon>Caryophyllales</taxon>
        <taxon>Cactineae</taxon>
        <taxon>Cactaceae</taxon>
        <taxon>Cactoideae</taxon>
        <taxon>Echinocereeae</taxon>
        <taxon>Carnegiea</taxon>
    </lineage>
</organism>
<evidence type="ECO:0000256" key="1">
    <source>
        <dbReference type="SAM" id="Coils"/>
    </source>
</evidence>
<keyword evidence="4" id="KW-1185">Reference proteome</keyword>